<dbReference type="EMBL" id="CP096040">
    <property type="protein sequence ID" value="USQ97982.1"/>
    <property type="molecule type" value="Genomic_DNA"/>
</dbReference>
<dbReference type="SUPFAM" id="SSF56266">
    <property type="entry name" value="DmpA/ArgJ-like"/>
    <property type="match status" value="1"/>
</dbReference>
<dbReference type="InterPro" id="IPR005321">
    <property type="entry name" value="Peptidase_S58_DmpA"/>
</dbReference>
<dbReference type="InterPro" id="IPR016117">
    <property type="entry name" value="ArgJ-like_dom_sf"/>
</dbReference>
<organism evidence="2 3">
    <name type="scientific">Caulobacter segnis</name>
    <dbReference type="NCBI Taxonomy" id="88688"/>
    <lineage>
        <taxon>Bacteria</taxon>
        <taxon>Pseudomonadati</taxon>
        <taxon>Pseudomonadota</taxon>
        <taxon>Alphaproteobacteria</taxon>
        <taxon>Caulobacterales</taxon>
        <taxon>Caulobacteraceae</taxon>
        <taxon>Caulobacter</taxon>
    </lineage>
</organism>
<evidence type="ECO:0000256" key="1">
    <source>
        <dbReference type="ARBA" id="ARBA00007068"/>
    </source>
</evidence>
<gene>
    <name evidence="2" type="ORF">MZV50_10760</name>
</gene>
<evidence type="ECO:0000313" key="2">
    <source>
        <dbReference type="EMBL" id="USQ97982.1"/>
    </source>
</evidence>
<name>A0ABY4ZYV0_9CAUL</name>
<keyword evidence="3" id="KW-1185">Reference proteome</keyword>
<dbReference type="Gene3D" id="3.60.70.12">
    <property type="entry name" value="L-amino peptidase D-ALA esterase/amidase"/>
    <property type="match status" value="1"/>
</dbReference>
<proteinExistence type="inferred from homology"/>
<reference evidence="2 3" key="1">
    <citation type="submission" date="2022-04" db="EMBL/GenBank/DDBJ databases">
        <title>Genome sequence of soybean root-associated Caulobacter segnis RL271.</title>
        <authorList>
            <person name="Longley R."/>
            <person name="Bonito G."/>
            <person name="Trigodet F."/>
            <person name="Crosson S."/>
            <person name="Fiebig A."/>
        </authorList>
    </citation>
    <scope>NUCLEOTIDE SEQUENCE [LARGE SCALE GENOMIC DNA]</scope>
    <source>
        <strain evidence="2 3">RL271</strain>
    </source>
</reference>
<dbReference type="PANTHER" id="PTHR36512">
    <property type="entry name" value="D-AMINOPEPTIDASE"/>
    <property type="match status" value="1"/>
</dbReference>
<comment type="similarity">
    <text evidence="1">Belongs to the peptidase S58 family.</text>
</comment>
<accession>A0ABY4ZYV0</accession>
<dbReference type="PANTHER" id="PTHR36512:SF3">
    <property type="entry name" value="BLR5678 PROTEIN"/>
    <property type="match status" value="1"/>
</dbReference>
<sequence length="329" mass="32755">MLRPGPLNLLTDVPGLSVGNATDEAARTGVTVVRFPGGWTAAVDVRGGGPGVRETAALSPENGYAKLHALTFSGGSVFGLAAADGVTAALSQAGEGFLVRPDTPRTPIVGGAVLYDLANGGDKAWGLDPPYRALGQAAFAAAGTAFDLGAVGAGRGARAGLVQGGLGSASLDLGDGLVVAALVAVNPVGSVFMPDGETFWAWPFEIDGEFGGRVPSGPARAIEPMPDDSRLAGQGRLTEGANTTLALVATNAGLGAGECQRLAMMAQDGLSRAIRPAHTPFDGDVVFAAASGAVDLGQDGRAHRLARLGSAAGDCLARAIARGVHAAQG</sequence>
<dbReference type="CDD" id="cd02252">
    <property type="entry name" value="nylC_like"/>
    <property type="match status" value="1"/>
</dbReference>
<dbReference type="Pfam" id="PF03576">
    <property type="entry name" value="Peptidase_S58"/>
    <property type="match status" value="1"/>
</dbReference>
<protein>
    <submittedName>
        <fullName evidence="2">P1 family peptidase</fullName>
    </submittedName>
</protein>
<evidence type="ECO:0000313" key="3">
    <source>
        <dbReference type="Proteomes" id="UP001057520"/>
    </source>
</evidence>
<dbReference type="Proteomes" id="UP001057520">
    <property type="component" value="Chromosome"/>
</dbReference>